<protein>
    <submittedName>
        <fullName evidence="1">Uncharacterized protein</fullName>
    </submittedName>
</protein>
<gene>
    <name evidence="1" type="ORF">O181_047620</name>
</gene>
<reference evidence="1" key="1">
    <citation type="submission" date="2021-03" db="EMBL/GenBank/DDBJ databases">
        <title>Draft genome sequence of rust myrtle Austropuccinia psidii MF-1, a brazilian biotype.</title>
        <authorList>
            <person name="Quecine M.C."/>
            <person name="Pachon D.M.R."/>
            <person name="Bonatelli M.L."/>
            <person name="Correr F.H."/>
            <person name="Franceschini L.M."/>
            <person name="Leite T.F."/>
            <person name="Margarido G.R.A."/>
            <person name="Almeida C.A."/>
            <person name="Ferrarezi J.A."/>
            <person name="Labate C.A."/>
        </authorList>
    </citation>
    <scope>NUCLEOTIDE SEQUENCE</scope>
    <source>
        <strain evidence="1">MF-1</strain>
    </source>
</reference>
<comment type="caution">
    <text evidence="1">The sequence shown here is derived from an EMBL/GenBank/DDBJ whole genome shotgun (WGS) entry which is preliminary data.</text>
</comment>
<keyword evidence="2" id="KW-1185">Reference proteome</keyword>
<name>A0A9Q3DVM0_9BASI</name>
<dbReference type="AlphaFoldDB" id="A0A9Q3DVM0"/>
<sequence>MSREDQVNPISYDIIIISSKNALFKNQYLWNLHAQAVSTASTGSYPILVLRSSPFKVGGTVTTTSNDPPPWVLRQSNMEPSWGQLATPYHVQPIVPL</sequence>
<proteinExistence type="predicted"/>
<dbReference type="EMBL" id="AVOT02019974">
    <property type="protein sequence ID" value="MBW0507905.1"/>
    <property type="molecule type" value="Genomic_DNA"/>
</dbReference>
<evidence type="ECO:0000313" key="2">
    <source>
        <dbReference type="Proteomes" id="UP000765509"/>
    </source>
</evidence>
<accession>A0A9Q3DVM0</accession>
<organism evidence="1 2">
    <name type="scientific">Austropuccinia psidii MF-1</name>
    <dbReference type="NCBI Taxonomy" id="1389203"/>
    <lineage>
        <taxon>Eukaryota</taxon>
        <taxon>Fungi</taxon>
        <taxon>Dikarya</taxon>
        <taxon>Basidiomycota</taxon>
        <taxon>Pucciniomycotina</taxon>
        <taxon>Pucciniomycetes</taxon>
        <taxon>Pucciniales</taxon>
        <taxon>Sphaerophragmiaceae</taxon>
        <taxon>Austropuccinia</taxon>
    </lineage>
</organism>
<dbReference type="Proteomes" id="UP000765509">
    <property type="component" value="Unassembled WGS sequence"/>
</dbReference>
<evidence type="ECO:0000313" key="1">
    <source>
        <dbReference type="EMBL" id="MBW0507905.1"/>
    </source>
</evidence>